<dbReference type="GO" id="GO:0004725">
    <property type="term" value="F:protein tyrosine phosphatase activity"/>
    <property type="evidence" value="ECO:0007669"/>
    <property type="project" value="UniProtKB-EC"/>
</dbReference>
<dbReference type="PANTHER" id="PTHR45848:SF4">
    <property type="entry name" value="DUAL SPECIFICITY PROTEIN PHOSPHATASE 12"/>
    <property type="match status" value="1"/>
</dbReference>
<feature type="region of interest" description="Disordered" evidence="5">
    <location>
        <begin position="242"/>
        <end position="264"/>
    </location>
</feature>
<dbReference type="InterPro" id="IPR000387">
    <property type="entry name" value="Tyr_Pase_dom"/>
</dbReference>
<sequence length="455" mass="50582">MRHDLEWNSETQTTNLEVSLPLQNQHLGPPSVKLSSKVTSYHTSDPDADLNTKPEIWQNVGREFATQELKSLKRSIVAMALSRVDGHDELYVGGIWALRRSDSLAERHITHVLSMVGFNQSSLKNFKDEPWTHYGRNYEHLVIDIDDVDDTDLLIELPRAVKFIDGGLRAGRAIATKSALGIKTIEEGLEALDVESSSAAKGSEAVPGGVFVHCAAGKSRSVAVVIAYLLWRHPNLFDPNIVGSRNGKLDDAPPSNEPRSRRQTAHETLHAALTHVQRTRPMAEPNDGFMSQLELWWEMGCPVEGDIEQHPLYQRWAYHREVEENVAVGQAPPRLRFEDEVAAGDKTNELGGLSLRSLCQHHFIEPLGWMRSELEKGELNGRLQCPTPRCGAGVGRYDWKGFKCSCGAWVTPAFSLQKGRVDDVVVRSPATTTSDAARKQSLGIRMPPGVREVNL</sequence>
<feature type="domain" description="Tyrosine specific protein phosphatases" evidence="6">
    <location>
        <begin position="186"/>
        <end position="230"/>
    </location>
</feature>
<reference evidence="7" key="2">
    <citation type="submission" date="2022-07" db="EMBL/GenBank/DDBJ databases">
        <authorList>
            <person name="Goncalves M.F.M."/>
            <person name="Hilario S."/>
            <person name="Van De Peer Y."/>
            <person name="Esteves A.C."/>
            <person name="Alves A."/>
        </authorList>
    </citation>
    <scope>NUCLEOTIDE SEQUENCE</scope>
    <source>
        <strain evidence="7">MUM 19.33</strain>
    </source>
</reference>
<dbReference type="SUPFAM" id="SSF52799">
    <property type="entry name" value="(Phosphotyrosine protein) phosphatases II"/>
    <property type="match status" value="1"/>
</dbReference>
<dbReference type="EMBL" id="JAGIXG020000061">
    <property type="protein sequence ID" value="KAI6778736.1"/>
    <property type="molecule type" value="Genomic_DNA"/>
</dbReference>
<protein>
    <recommendedName>
        <fullName evidence="2">protein-tyrosine-phosphatase</fullName>
        <ecNumber evidence="2">3.1.3.48</ecNumber>
    </recommendedName>
</protein>
<comment type="caution">
    <text evidence="7">The sequence shown here is derived from an EMBL/GenBank/DDBJ whole genome shotgun (WGS) entry which is preliminary data.</text>
</comment>
<dbReference type="Gene3D" id="3.90.190.10">
    <property type="entry name" value="Protein tyrosine phosphatase superfamily"/>
    <property type="match status" value="1"/>
</dbReference>
<accession>A0A9P9XVS9</accession>
<dbReference type="PROSITE" id="PS50056">
    <property type="entry name" value="TYR_PHOSPHATASE_2"/>
    <property type="match status" value="1"/>
</dbReference>
<proteinExistence type="inferred from homology"/>
<dbReference type="AlphaFoldDB" id="A0A9P9XVS9"/>
<evidence type="ECO:0000313" key="8">
    <source>
        <dbReference type="Proteomes" id="UP001055219"/>
    </source>
</evidence>
<evidence type="ECO:0000256" key="2">
    <source>
        <dbReference type="ARBA" id="ARBA00013064"/>
    </source>
</evidence>
<dbReference type="InterPro" id="IPR029021">
    <property type="entry name" value="Prot-tyrosine_phosphatase-like"/>
</dbReference>
<dbReference type="Proteomes" id="UP001055219">
    <property type="component" value="Unassembled WGS sequence"/>
</dbReference>
<dbReference type="GeneID" id="75827289"/>
<dbReference type="PANTHER" id="PTHR45848">
    <property type="entry name" value="DUAL SPECIFICITY PROTEIN PHOSPHATASE 12 FAMILY MEMBER"/>
    <property type="match status" value="1"/>
</dbReference>
<dbReference type="OrthoDB" id="2017893at2759"/>
<dbReference type="GO" id="GO:0005634">
    <property type="term" value="C:nucleus"/>
    <property type="evidence" value="ECO:0007669"/>
    <property type="project" value="TreeGrafter"/>
</dbReference>
<evidence type="ECO:0000313" key="7">
    <source>
        <dbReference type="EMBL" id="KAI6778736.1"/>
    </source>
</evidence>
<evidence type="ECO:0000256" key="1">
    <source>
        <dbReference type="ARBA" id="ARBA00008601"/>
    </source>
</evidence>
<dbReference type="InterPro" id="IPR020422">
    <property type="entry name" value="TYR_PHOSPHATASE_DUAL_dom"/>
</dbReference>
<reference evidence="7" key="1">
    <citation type="journal article" date="2021" name="J Fungi (Basel)">
        <title>Genomic and Metabolomic Analyses of the Marine Fungus Emericellopsis cladophorae: Insights into Saltwater Adaptability Mechanisms and Its Biosynthetic Potential.</title>
        <authorList>
            <person name="Goncalves M.F.M."/>
            <person name="Hilario S."/>
            <person name="Van de Peer Y."/>
            <person name="Esteves A.C."/>
            <person name="Alves A."/>
        </authorList>
    </citation>
    <scope>NUCLEOTIDE SEQUENCE</scope>
    <source>
        <strain evidence="7">MUM 19.33</strain>
    </source>
</reference>
<gene>
    <name evidence="7" type="ORF">J7T54_000770</name>
</gene>
<feature type="region of interest" description="Disordered" evidence="5">
    <location>
        <begin position="16"/>
        <end position="52"/>
    </location>
</feature>
<dbReference type="GO" id="GO:0008138">
    <property type="term" value="F:protein tyrosine/serine/threonine phosphatase activity"/>
    <property type="evidence" value="ECO:0007669"/>
    <property type="project" value="TreeGrafter"/>
</dbReference>
<name>A0A9P9XVS9_9HYPO</name>
<comment type="similarity">
    <text evidence="1">Belongs to the protein-tyrosine phosphatase family. Non-receptor class dual specificity subfamily.</text>
</comment>
<evidence type="ECO:0000256" key="3">
    <source>
        <dbReference type="ARBA" id="ARBA00022801"/>
    </source>
</evidence>
<evidence type="ECO:0000256" key="5">
    <source>
        <dbReference type="SAM" id="MobiDB-lite"/>
    </source>
</evidence>
<organism evidence="7 8">
    <name type="scientific">Emericellopsis cladophorae</name>
    <dbReference type="NCBI Taxonomy" id="2686198"/>
    <lineage>
        <taxon>Eukaryota</taxon>
        <taxon>Fungi</taxon>
        <taxon>Dikarya</taxon>
        <taxon>Ascomycota</taxon>
        <taxon>Pezizomycotina</taxon>
        <taxon>Sordariomycetes</taxon>
        <taxon>Hypocreomycetidae</taxon>
        <taxon>Hypocreales</taxon>
        <taxon>Bionectriaceae</taxon>
        <taxon>Emericellopsis</taxon>
    </lineage>
</organism>
<feature type="compositionally biased region" description="Polar residues" evidence="5">
    <location>
        <begin position="16"/>
        <end position="26"/>
    </location>
</feature>
<feature type="compositionally biased region" description="Polar residues" evidence="5">
    <location>
        <begin position="33"/>
        <end position="43"/>
    </location>
</feature>
<keyword evidence="8" id="KW-1185">Reference proteome</keyword>
<evidence type="ECO:0000256" key="4">
    <source>
        <dbReference type="ARBA" id="ARBA00022912"/>
    </source>
</evidence>
<keyword evidence="4" id="KW-0904">Protein phosphatase</keyword>
<dbReference type="RefSeq" id="XP_051359592.1">
    <property type="nucleotide sequence ID" value="XM_051509429.1"/>
</dbReference>
<dbReference type="EC" id="3.1.3.48" evidence="2"/>
<evidence type="ECO:0000259" key="6">
    <source>
        <dbReference type="PROSITE" id="PS50056"/>
    </source>
</evidence>
<keyword evidence="3" id="KW-0378">Hydrolase</keyword>
<dbReference type="SMART" id="SM00195">
    <property type="entry name" value="DSPc"/>
    <property type="match status" value="1"/>
</dbReference>